<dbReference type="HOGENOM" id="CLU_010194_3_0_1"/>
<dbReference type="InterPro" id="IPR036291">
    <property type="entry name" value="NAD(P)-bd_dom_sf"/>
</dbReference>
<dbReference type="Pfam" id="PF00106">
    <property type="entry name" value="adh_short"/>
    <property type="match status" value="1"/>
</dbReference>
<keyword evidence="1" id="KW-0812">Transmembrane</keyword>
<name>L2GMM7_VITCO</name>
<feature type="transmembrane region" description="Helical" evidence="1">
    <location>
        <begin position="36"/>
        <end position="54"/>
    </location>
</feature>
<keyword evidence="1" id="KW-0472">Membrane</keyword>
<proteinExistence type="predicted"/>
<reference evidence="3" key="1">
    <citation type="submission" date="2011-05" db="EMBL/GenBank/DDBJ databases">
        <title>The genome sequence of Vittaforma corneae strain ATCC 50505.</title>
        <authorList>
            <consortium name="The Broad Institute Genome Sequencing Platform"/>
            <person name="Cuomo C."/>
            <person name="Didier E."/>
            <person name="Bowers L."/>
            <person name="Young S.K."/>
            <person name="Zeng Q."/>
            <person name="Gargeya S."/>
            <person name="Fitzgerald M."/>
            <person name="Haas B."/>
            <person name="Abouelleil A."/>
            <person name="Alvarado L."/>
            <person name="Arachchi H.M."/>
            <person name="Berlin A."/>
            <person name="Chapman S.B."/>
            <person name="Gearin G."/>
            <person name="Goldberg J."/>
            <person name="Griggs A."/>
            <person name="Gujja S."/>
            <person name="Hansen M."/>
            <person name="Heiman D."/>
            <person name="Howarth C."/>
            <person name="Larimer J."/>
            <person name="Lui A."/>
            <person name="MacDonald P.J.P."/>
            <person name="McCowen C."/>
            <person name="Montmayeur A."/>
            <person name="Murphy C."/>
            <person name="Neiman D."/>
            <person name="Pearson M."/>
            <person name="Priest M."/>
            <person name="Roberts A."/>
            <person name="Saif S."/>
            <person name="Shea T."/>
            <person name="Sisk P."/>
            <person name="Stolte C."/>
            <person name="Sykes S."/>
            <person name="Wortman J."/>
            <person name="Nusbaum C."/>
            <person name="Birren B."/>
        </authorList>
    </citation>
    <scope>NUCLEOTIDE SEQUENCE [LARGE SCALE GENOMIC DNA]</scope>
    <source>
        <strain evidence="3">ATCC 50505</strain>
    </source>
</reference>
<keyword evidence="1" id="KW-1133">Transmembrane helix</keyword>
<dbReference type="OrthoDB" id="10267115at2759"/>
<dbReference type="GO" id="GO:0047560">
    <property type="term" value="F:3-dehydrosphinganine reductase activity"/>
    <property type="evidence" value="ECO:0007669"/>
    <property type="project" value="TreeGrafter"/>
</dbReference>
<dbReference type="GO" id="GO:0005789">
    <property type="term" value="C:endoplasmic reticulum membrane"/>
    <property type="evidence" value="ECO:0007669"/>
    <property type="project" value="TreeGrafter"/>
</dbReference>
<protein>
    <submittedName>
        <fullName evidence="2">Uncharacterized protein</fullName>
    </submittedName>
</protein>
<dbReference type="RefSeq" id="XP_007604235.1">
    <property type="nucleotide sequence ID" value="XM_007604173.1"/>
</dbReference>
<dbReference type="PANTHER" id="PTHR43550:SF3">
    <property type="entry name" value="3-KETODIHYDROSPHINGOSINE REDUCTASE"/>
    <property type="match status" value="1"/>
</dbReference>
<feature type="transmembrane region" description="Helical" evidence="1">
    <location>
        <begin position="6"/>
        <end position="27"/>
    </location>
</feature>
<dbReference type="PANTHER" id="PTHR43550">
    <property type="entry name" value="3-KETODIHYDROSPHINGOSINE REDUCTASE"/>
    <property type="match status" value="1"/>
</dbReference>
<feature type="transmembrane region" description="Helical" evidence="1">
    <location>
        <begin position="271"/>
        <end position="288"/>
    </location>
</feature>
<evidence type="ECO:0000313" key="2">
    <source>
        <dbReference type="EMBL" id="ELA42143.1"/>
    </source>
</evidence>
<evidence type="ECO:0000313" key="3">
    <source>
        <dbReference type="Proteomes" id="UP000011082"/>
    </source>
</evidence>
<dbReference type="VEuPathDB" id="MicrosporidiaDB:VICG_00786"/>
<dbReference type="SUPFAM" id="SSF51735">
    <property type="entry name" value="NAD(P)-binding Rossmann-fold domains"/>
    <property type="match status" value="1"/>
</dbReference>
<dbReference type="Proteomes" id="UP000011082">
    <property type="component" value="Unassembled WGS sequence"/>
</dbReference>
<dbReference type="GeneID" id="19881500"/>
<gene>
    <name evidence="2" type="ORF">VICG_00786</name>
</gene>
<dbReference type="InParanoid" id="L2GMM7"/>
<sequence length="301" mass="34797">MLNNLKALFCITVILLLAILLSVYLLYNRRITGKNIFIIGGTSGLGLSLAKYLYSLGNNIVITSRKNENLDNVLKSFEKSQISTISGRVFDSLHDLINVEENFDYIFYCPGMAVPGYFKDQNDDIFEIQIKLNYLGMIRSLYHFKKCNRFPFKFIMACSTTALFTFPGYSSYAPSKACLRSFFESARYELKAENVNLKILYCCAMNTPGLKRENMTKPSFTKGVEYSSIIADPDKIAKYFVDNLNKRDSHSYDWFTYFIMIRNDCENGLDYLLFPFSVLIAFVAKMYMRRRFKIAKFNKLS</sequence>
<dbReference type="Gene3D" id="3.40.50.720">
    <property type="entry name" value="NAD(P)-binding Rossmann-like Domain"/>
    <property type="match status" value="1"/>
</dbReference>
<dbReference type="InterPro" id="IPR002347">
    <property type="entry name" value="SDR_fam"/>
</dbReference>
<organism evidence="2 3">
    <name type="scientific">Vittaforma corneae (strain ATCC 50505)</name>
    <name type="common">Microsporidian parasite</name>
    <name type="synonym">Nosema corneum</name>
    <dbReference type="NCBI Taxonomy" id="993615"/>
    <lineage>
        <taxon>Eukaryota</taxon>
        <taxon>Fungi</taxon>
        <taxon>Fungi incertae sedis</taxon>
        <taxon>Microsporidia</taxon>
        <taxon>Nosematidae</taxon>
        <taxon>Vittaforma</taxon>
    </lineage>
</organism>
<dbReference type="EMBL" id="JH370134">
    <property type="protein sequence ID" value="ELA42143.1"/>
    <property type="molecule type" value="Genomic_DNA"/>
</dbReference>
<dbReference type="OMA" id="PRQWGFF"/>
<evidence type="ECO:0000256" key="1">
    <source>
        <dbReference type="SAM" id="Phobius"/>
    </source>
</evidence>
<keyword evidence="3" id="KW-1185">Reference proteome</keyword>
<dbReference type="AlphaFoldDB" id="L2GMM7"/>
<accession>L2GMM7</accession>
<dbReference type="STRING" id="993615.L2GMM7"/>
<dbReference type="GO" id="GO:0030148">
    <property type="term" value="P:sphingolipid biosynthetic process"/>
    <property type="evidence" value="ECO:0007669"/>
    <property type="project" value="TreeGrafter"/>
</dbReference>
<dbReference type="FunCoup" id="L2GMM7">
    <property type="interactions" value="25"/>
</dbReference>
<dbReference type="GO" id="GO:0006666">
    <property type="term" value="P:3-keto-sphinganine metabolic process"/>
    <property type="evidence" value="ECO:0007669"/>
    <property type="project" value="TreeGrafter"/>
</dbReference>